<dbReference type="InterPro" id="IPR025272">
    <property type="entry name" value="SocA_Panacea"/>
</dbReference>
<dbReference type="EMBL" id="VFSV01000002">
    <property type="protein sequence ID" value="TRD23271.1"/>
    <property type="molecule type" value="Genomic_DNA"/>
</dbReference>
<sequence>MERANTAQYDARQIANWFIDRAAKDDRELSIMTILKLVYIAHGWHLETTKRPLFANRIEAWRYGPVIPDVYNAFRKQGVTVREQQNLTTNPFARAAGFSNVVGSNDQASIENIEQDSQSLLSQVYDIYGKLSAFQLSDLTHIEGGPWDIAVKAGGYFTRIPDDLIREHYEEKRAKVEETAA</sequence>
<name>A0A547QA78_9RHOB</name>
<dbReference type="Proteomes" id="UP000318590">
    <property type="component" value="Unassembled WGS sequence"/>
</dbReference>
<evidence type="ECO:0000259" key="1">
    <source>
        <dbReference type="Pfam" id="PF13274"/>
    </source>
</evidence>
<evidence type="ECO:0000313" key="3">
    <source>
        <dbReference type="Proteomes" id="UP000318590"/>
    </source>
</evidence>
<dbReference type="Pfam" id="PF13274">
    <property type="entry name" value="SocA_Panacea"/>
    <property type="match status" value="1"/>
</dbReference>
<feature type="domain" description="Antitoxin SocA-like Panacea" evidence="1">
    <location>
        <begin position="35"/>
        <end position="147"/>
    </location>
</feature>
<keyword evidence="3" id="KW-1185">Reference proteome</keyword>
<accession>A0A547QA78</accession>
<protein>
    <submittedName>
        <fullName evidence="2">DUF4065 domain-containing protein</fullName>
    </submittedName>
</protein>
<organism evidence="2 3">
    <name type="scientific">Palleronia caenipelagi</name>
    <dbReference type="NCBI Taxonomy" id="2489174"/>
    <lineage>
        <taxon>Bacteria</taxon>
        <taxon>Pseudomonadati</taxon>
        <taxon>Pseudomonadota</taxon>
        <taxon>Alphaproteobacteria</taxon>
        <taxon>Rhodobacterales</taxon>
        <taxon>Roseobacteraceae</taxon>
        <taxon>Palleronia</taxon>
    </lineage>
</organism>
<comment type="caution">
    <text evidence="2">The sequence shown here is derived from an EMBL/GenBank/DDBJ whole genome shotgun (WGS) entry which is preliminary data.</text>
</comment>
<proteinExistence type="predicted"/>
<evidence type="ECO:0000313" key="2">
    <source>
        <dbReference type="EMBL" id="TRD23271.1"/>
    </source>
</evidence>
<dbReference type="AlphaFoldDB" id="A0A547QA78"/>
<dbReference type="OrthoDB" id="9799173at2"/>
<dbReference type="RefSeq" id="WP_142833062.1">
    <property type="nucleotide sequence ID" value="NZ_VFSV01000002.1"/>
</dbReference>
<gene>
    <name evidence="2" type="ORF">FEV53_01555</name>
</gene>
<reference evidence="2 3" key="1">
    <citation type="submission" date="2019-06" db="EMBL/GenBank/DDBJ databases">
        <title>Paenimaribius caenipelagi gen. nov., sp. nov., isolated from a tidal flat.</title>
        <authorList>
            <person name="Yoon J.-H."/>
        </authorList>
    </citation>
    <scope>NUCLEOTIDE SEQUENCE [LARGE SCALE GENOMIC DNA]</scope>
    <source>
        <strain evidence="2 3">JBTF-M29</strain>
    </source>
</reference>